<gene>
    <name evidence="2" type="ORF">HK097_002874</name>
</gene>
<dbReference type="AlphaFoldDB" id="A0AAD5S309"/>
<dbReference type="Proteomes" id="UP001212841">
    <property type="component" value="Unassembled WGS sequence"/>
</dbReference>
<comment type="caution">
    <text evidence="2">The sequence shown here is derived from an EMBL/GenBank/DDBJ whole genome shotgun (WGS) entry which is preliminary data.</text>
</comment>
<accession>A0AAD5S309</accession>
<organism evidence="2 3">
    <name type="scientific">Rhizophlyctis rosea</name>
    <dbReference type="NCBI Taxonomy" id="64517"/>
    <lineage>
        <taxon>Eukaryota</taxon>
        <taxon>Fungi</taxon>
        <taxon>Fungi incertae sedis</taxon>
        <taxon>Chytridiomycota</taxon>
        <taxon>Chytridiomycota incertae sedis</taxon>
        <taxon>Chytridiomycetes</taxon>
        <taxon>Rhizophlyctidales</taxon>
        <taxon>Rhizophlyctidaceae</taxon>
        <taxon>Rhizophlyctis</taxon>
    </lineage>
</organism>
<feature type="compositionally biased region" description="Pro residues" evidence="1">
    <location>
        <begin position="153"/>
        <end position="165"/>
    </location>
</feature>
<sequence length="431" mass="47633">MPTKILHVVSSLDTTSGQLLVLPAHTHKQHPHDDLFEPLSPTHVEPIPRNAPRPAECVDFASATSLNPLDLHASWKVLITGCAQLPPSIEKYRLENVLWRRWAQSSYGLKRLHPNLLLWAKNEDAITLYGPLYIHPHNTSSPSTSRNCFSSAPPSPTSPPSPSSPASPSSATAFSTCHSILKKSPTEIDLDWLYEIKSITAPTQHDLLLKRRIALLTAIGYCTCSIARKSSPEVCRKHYRGRRKNGDLIRRSSCDALMERGREDASRGSGSWVGRKAGMGRGREVKFNQKVEQRVITDSDYESDEHLDLVVELRGGGVDFPFPYMPYDDFDTRTTFTNAPSSTTFSSSTSTTLTRTSYTYDPTKDTFLIHNIFDQAIVDRPNQYTIPTSFRDARSQVINMTVDVVSMAAGSALAVVCAVAPPVGDVVKLVG</sequence>
<protein>
    <submittedName>
        <fullName evidence="2">Uncharacterized protein</fullName>
    </submittedName>
</protein>
<feature type="non-terminal residue" evidence="2">
    <location>
        <position position="1"/>
    </location>
</feature>
<proteinExistence type="predicted"/>
<reference evidence="2" key="1">
    <citation type="submission" date="2020-05" db="EMBL/GenBank/DDBJ databases">
        <title>Phylogenomic resolution of chytrid fungi.</title>
        <authorList>
            <person name="Stajich J.E."/>
            <person name="Amses K."/>
            <person name="Simmons R."/>
            <person name="Seto K."/>
            <person name="Myers J."/>
            <person name="Bonds A."/>
            <person name="Quandt C.A."/>
            <person name="Barry K."/>
            <person name="Liu P."/>
            <person name="Grigoriev I."/>
            <person name="Longcore J.E."/>
            <person name="James T.Y."/>
        </authorList>
    </citation>
    <scope>NUCLEOTIDE SEQUENCE</scope>
    <source>
        <strain evidence="2">JEL0318</strain>
    </source>
</reference>
<evidence type="ECO:0000313" key="3">
    <source>
        <dbReference type="Proteomes" id="UP001212841"/>
    </source>
</evidence>
<keyword evidence="3" id="KW-1185">Reference proteome</keyword>
<name>A0AAD5S309_9FUNG</name>
<dbReference type="EMBL" id="JADGJD010001648">
    <property type="protein sequence ID" value="KAJ3039294.1"/>
    <property type="molecule type" value="Genomic_DNA"/>
</dbReference>
<feature type="region of interest" description="Disordered" evidence="1">
    <location>
        <begin position="144"/>
        <end position="170"/>
    </location>
</feature>
<evidence type="ECO:0000256" key="1">
    <source>
        <dbReference type="SAM" id="MobiDB-lite"/>
    </source>
</evidence>
<evidence type="ECO:0000313" key="2">
    <source>
        <dbReference type="EMBL" id="KAJ3039294.1"/>
    </source>
</evidence>